<dbReference type="AlphaFoldDB" id="A0A5S6QA68"/>
<feature type="chain" id="PRO_5024384375" evidence="1">
    <location>
        <begin position="20"/>
        <end position="84"/>
    </location>
</feature>
<evidence type="ECO:0000313" key="2">
    <source>
        <dbReference type="Proteomes" id="UP000046395"/>
    </source>
</evidence>
<accession>A0A5S6QA68</accession>
<evidence type="ECO:0000256" key="1">
    <source>
        <dbReference type="SAM" id="SignalP"/>
    </source>
</evidence>
<keyword evidence="1" id="KW-0732">Signal</keyword>
<dbReference type="WBParaSite" id="TMUE_1000004124.1">
    <property type="protein sequence ID" value="TMUE_1000004124.1"/>
    <property type="gene ID" value="WBGene00292587"/>
</dbReference>
<evidence type="ECO:0000313" key="3">
    <source>
        <dbReference type="WBParaSite" id="TMUE_1000004124.1"/>
    </source>
</evidence>
<dbReference type="Proteomes" id="UP000046395">
    <property type="component" value="Unassembled WGS sequence"/>
</dbReference>
<name>A0A5S6QA68_TRIMR</name>
<sequence>MGAALRTLCLTGRLPAVVARTFTFVGPVAAATRRRSRLDVASVIILSAVCSPLAPDRYRCWPFRGSVDPSLHYLRRDCLAESCR</sequence>
<feature type="signal peptide" evidence="1">
    <location>
        <begin position="1"/>
        <end position="19"/>
    </location>
</feature>
<organism evidence="2 3">
    <name type="scientific">Trichuris muris</name>
    <name type="common">Mouse whipworm</name>
    <dbReference type="NCBI Taxonomy" id="70415"/>
    <lineage>
        <taxon>Eukaryota</taxon>
        <taxon>Metazoa</taxon>
        <taxon>Ecdysozoa</taxon>
        <taxon>Nematoda</taxon>
        <taxon>Enoplea</taxon>
        <taxon>Dorylaimia</taxon>
        <taxon>Trichinellida</taxon>
        <taxon>Trichuridae</taxon>
        <taxon>Trichuris</taxon>
    </lineage>
</organism>
<keyword evidence="2" id="KW-1185">Reference proteome</keyword>
<proteinExistence type="predicted"/>
<reference evidence="3" key="1">
    <citation type="submission" date="2019-12" db="UniProtKB">
        <authorList>
            <consortium name="WormBaseParasite"/>
        </authorList>
    </citation>
    <scope>IDENTIFICATION</scope>
</reference>
<protein>
    <submittedName>
        <fullName evidence="3">Secreted protein</fullName>
    </submittedName>
</protein>